<evidence type="ECO:0000256" key="1">
    <source>
        <dbReference type="SAM" id="MobiDB-lite"/>
    </source>
</evidence>
<dbReference type="RefSeq" id="WP_168049247.1">
    <property type="nucleotide sequence ID" value="NZ_JAATJR010000002.1"/>
</dbReference>
<dbReference type="Proteomes" id="UP000765160">
    <property type="component" value="Unassembled WGS sequence"/>
</dbReference>
<accession>A0ABX1EXP8</accession>
<evidence type="ECO:0000313" key="3">
    <source>
        <dbReference type="Proteomes" id="UP000765160"/>
    </source>
</evidence>
<feature type="compositionally biased region" description="Basic and acidic residues" evidence="1">
    <location>
        <begin position="1"/>
        <end position="20"/>
    </location>
</feature>
<dbReference type="EMBL" id="JAAVTX010000002">
    <property type="protein sequence ID" value="NKE44866.1"/>
    <property type="molecule type" value="Genomic_DNA"/>
</dbReference>
<reference evidence="2 3" key="1">
    <citation type="submission" date="2020-03" db="EMBL/GenBank/DDBJ databases">
        <title>Roseomonas selenitidurans sp. nov. isolated from soil.</title>
        <authorList>
            <person name="Liu H."/>
        </authorList>
    </citation>
    <scope>NUCLEOTIDE SEQUENCE [LARGE SCALE GENOMIC DNA]</scope>
    <source>
        <strain evidence="2 3">JCM 15073</strain>
    </source>
</reference>
<organism evidence="2 3">
    <name type="scientific">Falsiroseomonas frigidaquae</name>
    <dbReference type="NCBI Taxonomy" id="487318"/>
    <lineage>
        <taxon>Bacteria</taxon>
        <taxon>Pseudomonadati</taxon>
        <taxon>Pseudomonadota</taxon>
        <taxon>Alphaproteobacteria</taxon>
        <taxon>Acetobacterales</taxon>
        <taxon>Roseomonadaceae</taxon>
        <taxon>Falsiroseomonas</taxon>
    </lineage>
</organism>
<proteinExistence type="predicted"/>
<gene>
    <name evidence="2" type="ORF">HB662_08755</name>
</gene>
<sequence>MPNHSDRADQKPVNDHERGVMDTFPASDPVSDTATQGPRAVPAGEDHPSKNVPDAVPLSRHFKDHEAAKLALEELVRSVPLDRSATELSGAELRLSVPRDDAKRIDAMLQKA</sequence>
<comment type="caution">
    <text evidence="2">The sequence shown here is derived from an EMBL/GenBank/DDBJ whole genome shotgun (WGS) entry which is preliminary data.</text>
</comment>
<keyword evidence="3" id="KW-1185">Reference proteome</keyword>
<evidence type="ECO:0000313" key="2">
    <source>
        <dbReference type="EMBL" id="NKE44866.1"/>
    </source>
</evidence>
<feature type="region of interest" description="Disordered" evidence="1">
    <location>
        <begin position="1"/>
        <end position="56"/>
    </location>
</feature>
<protein>
    <submittedName>
        <fullName evidence="2">Uncharacterized protein</fullName>
    </submittedName>
</protein>
<name>A0ABX1EXP8_9PROT</name>